<sequence length="128" mass="14737">MSDLEKELQRLKREAERDTAERTLARARDQYVATCYLDLPREIQGSPAPSGKPLQETVREAIIRALDEYFPSDEGGLSEEEVQAYVAREAEIREFWEELRVGEWTTGQMAQAVNRYVRDVGFLLGEEI</sequence>
<dbReference type="Proteomes" id="UP000034588">
    <property type="component" value="Unassembled WGS sequence"/>
</dbReference>
<evidence type="ECO:0000313" key="3">
    <source>
        <dbReference type="Proteomes" id="UP000034588"/>
    </source>
</evidence>
<feature type="coiled-coil region" evidence="1">
    <location>
        <begin position="1"/>
        <end position="30"/>
    </location>
</feature>
<accession>A0A0G1Z3F2</accession>
<name>A0A0G1Z3F2_9BACT</name>
<organism evidence="2 3">
    <name type="scientific">Candidatus Gottesmanbacteria bacterium GW2011_GWB1_49_7</name>
    <dbReference type="NCBI Taxonomy" id="1618448"/>
    <lineage>
        <taxon>Bacteria</taxon>
        <taxon>Candidatus Gottesmaniibacteriota</taxon>
    </lineage>
</organism>
<evidence type="ECO:0000313" key="2">
    <source>
        <dbReference type="EMBL" id="KKW13314.1"/>
    </source>
</evidence>
<keyword evidence="1" id="KW-0175">Coiled coil</keyword>
<dbReference type="EMBL" id="LCQD01000002">
    <property type="protein sequence ID" value="KKW13314.1"/>
    <property type="molecule type" value="Genomic_DNA"/>
</dbReference>
<proteinExistence type="predicted"/>
<evidence type="ECO:0000256" key="1">
    <source>
        <dbReference type="SAM" id="Coils"/>
    </source>
</evidence>
<gene>
    <name evidence="2" type="ORF">UY48_C0002G0005</name>
</gene>
<dbReference type="AlphaFoldDB" id="A0A0G1Z3F2"/>
<protein>
    <submittedName>
        <fullName evidence="2">Uncharacterized protein</fullName>
    </submittedName>
</protein>
<reference evidence="2 3" key="1">
    <citation type="journal article" date="2015" name="Nature">
        <title>rRNA introns, odd ribosomes, and small enigmatic genomes across a large radiation of phyla.</title>
        <authorList>
            <person name="Brown C.T."/>
            <person name="Hug L.A."/>
            <person name="Thomas B.C."/>
            <person name="Sharon I."/>
            <person name="Castelle C.J."/>
            <person name="Singh A."/>
            <person name="Wilkins M.J."/>
            <person name="Williams K.H."/>
            <person name="Banfield J.F."/>
        </authorList>
    </citation>
    <scope>NUCLEOTIDE SEQUENCE [LARGE SCALE GENOMIC DNA]</scope>
</reference>
<comment type="caution">
    <text evidence="2">The sequence shown here is derived from an EMBL/GenBank/DDBJ whole genome shotgun (WGS) entry which is preliminary data.</text>
</comment>